<evidence type="ECO:0000256" key="5">
    <source>
        <dbReference type="ARBA" id="ARBA00022833"/>
    </source>
</evidence>
<comment type="similarity">
    <text evidence="2">Belongs to the metallo-beta-lactamase superfamily.</text>
</comment>
<evidence type="ECO:0000256" key="3">
    <source>
        <dbReference type="ARBA" id="ARBA00022723"/>
    </source>
</evidence>
<dbReference type="InterPro" id="IPR051013">
    <property type="entry name" value="MBL_superfamily_lactonases"/>
</dbReference>
<dbReference type="RefSeq" id="WP_119762290.1">
    <property type="nucleotide sequence ID" value="NZ_QYUJ01000014.1"/>
</dbReference>
<reference evidence="7 8" key="1">
    <citation type="submission" date="2018-09" db="EMBL/GenBank/DDBJ databases">
        <authorList>
            <person name="Zhu H."/>
        </authorList>
    </citation>
    <scope>NUCLEOTIDE SEQUENCE [LARGE SCALE GENOMIC DNA]</scope>
    <source>
        <strain evidence="7 8">K2S05-167</strain>
    </source>
</reference>
<keyword evidence="5" id="KW-0862">Zinc</keyword>
<dbReference type="PANTHER" id="PTHR42978">
    <property type="entry name" value="QUORUM-QUENCHING LACTONASE YTNP-RELATED-RELATED"/>
    <property type="match status" value="1"/>
</dbReference>
<comment type="cofactor">
    <cofactor evidence="1">
        <name>Zn(2+)</name>
        <dbReference type="ChEBI" id="CHEBI:29105"/>
    </cofactor>
</comment>
<dbReference type="InterPro" id="IPR036866">
    <property type="entry name" value="RibonucZ/Hydroxyglut_hydro"/>
</dbReference>
<sequence length="281" mass="30663">MNTVQVIPLRAGECFNFAAVTGRGEPWRVKSFPAGFALIVHPQRGPVLFDTGYSSLVRRIMRRWPGVLYGLVTPVRLDERETARAQLARLGWSASDIREIIVSHLHADHVGALRDFPQARFLLDAPAFGELRGLQGVKAVRRAFLPELLPDDFAPRIQPLTFTAAPPGLSPFSEVADVFGDESVLAVRVPGHAPGMVALIARTHPQATWEGDGAGLTVLAADAAWTVRALREGLPVHLLGRLAFWNAAQEARSARQLRDWLTGHPQAQVIVSHDAPEVGRA</sequence>
<evidence type="ECO:0000256" key="2">
    <source>
        <dbReference type="ARBA" id="ARBA00007749"/>
    </source>
</evidence>
<dbReference type="OrthoDB" id="333278at2"/>
<dbReference type="GO" id="GO:0046872">
    <property type="term" value="F:metal ion binding"/>
    <property type="evidence" value="ECO:0007669"/>
    <property type="project" value="UniProtKB-KW"/>
</dbReference>
<dbReference type="Gene3D" id="3.60.15.10">
    <property type="entry name" value="Ribonuclease Z/Hydroxyacylglutathione hydrolase-like"/>
    <property type="match status" value="1"/>
</dbReference>
<evidence type="ECO:0000313" key="7">
    <source>
        <dbReference type="EMBL" id="RJF71276.1"/>
    </source>
</evidence>
<accession>A0A418V593</accession>
<gene>
    <name evidence="7" type="ORF">D3875_06520</name>
</gene>
<dbReference type="SUPFAM" id="SSF56281">
    <property type="entry name" value="Metallo-hydrolase/oxidoreductase"/>
    <property type="match status" value="1"/>
</dbReference>
<evidence type="ECO:0000259" key="6">
    <source>
        <dbReference type="SMART" id="SM00849"/>
    </source>
</evidence>
<keyword evidence="8" id="KW-1185">Reference proteome</keyword>
<proteinExistence type="inferred from homology"/>
<dbReference type="Proteomes" id="UP000286287">
    <property type="component" value="Unassembled WGS sequence"/>
</dbReference>
<dbReference type="InterPro" id="IPR001279">
    <property type="entry name" value="Metallo-B-lactamas"/>
</dbReference>
<evidence type="ECO:0000256" key="4">
    <source>
        <dbReference type="ARBA" id="ARBA00022801"/>
    </source>
</evidence>
<evidence type="ECO:0000256" key="1">
    <source>
        <dbReference type="ARBA" id="ARBA00001947"/>
    </source>
</evidence>
<dbReference type="AlphaFoldDB" id="A0A418V593"/>
<name>A0A418V593_9DEIO</name>
<keyword evidence="3" id="KW-0479">Metal-binding</keyword>
<dbReference type="CDD" id="cd07730">
    <property type="entry name" value="metallo-hydrolase-like_MBL-fold"/>
    <property type="match status" value="1"/>
</dbReference>
<dbReference type="Pfam" id="PF00753">
    <property type="entry name" value="Lactamase_B"/>
    <property type="match status" value="1"/>
</dbReference>
<comment type="caution">
    <text evidence="7">The sequence shown here is derived from an EMBL/GenBank/DDBJ whole genome shotgun (WGS) entry which is preliminary data.</text>
</comment>
<dbReference type="PANTHER" id="PTHR42978:SF2">
    <property type="entry name" value="102 KBASES UNSTABLE REGION: FROM 1 TO 119443"/>
    <property type="match status" value="1"/>
</dbReference>
<feature type="domain" description="Metallo-beta-lactamase" evidence="6">
    <location>
        <begin position="34"/>
        <end position="273"/>
    </location>
</feature>
<dbReference type="EMBL" id="QYUJ01000014">
    <property type="protein sequence ID" value="RJF71276.1"/>
    <property type="molecule type" value="Genomic_DNA"/>
</dbReference>
<dbReference type="GO" id="GO:0016787">
    <property type="term" value="F:hydrolase activity"/>
    <property type="evidence" value="ECO:0007669"/>
    <property type="project" value="UniProtKB-KW"/>
</dbReference>
<evidence type="ECO:0000313" key="8">
    <source>
        <dbReference type="Proteomes" id="UP000286287"/>
    </source>
</evidence>
<organism evidence="7 8">
    <name type="scientific">Deinococcus cavernae</name>
    <dbReference type="NCBI Taxonomy" id="2320857"/>
    <lineage>
        <taxon>Bacteria</taxon>
        <taxon>Thermotogati</taxon>
        <taxon>Deinococcota</taxon>
        <taxon>Deinococci</taxon>
        <taxon>Deinococcales</taxon>
        <taxon>Deinococcaceae</taxon>
        <taxon>Deinococcus</taxon>
    </lineage>
</organism>
<dbReference type="SMART" id="SM00849">
    <property type="entry name" value="Lactamase_B"/>
    <property type="match status" value="1"/>
</dbReference>
<keyword evidence="4 7" id="KW-0378">Hydrolase</keyword>
<protein>
    <submittedName>
        <fullName evidence="7">MBL fold metallo-hydrolase</fullName>
    </submittedName>
</protein>